<name>A0A0E9UQV8_ANGAN</name>
<sequence>MRVSKRKRSMLKVNGHLKTD</sequence>
<dbReference type="EMBL" id="GBXM01041254">
    <property type="protein sequence ID" value="JAH67323.1"/>
    <property type="molecule type" value="Transcribed_RNA"/>
</dbReference>
<feature type="region of interest" description="Disordered" evidence="1">
    <location>
        <begin position="1"/>
        <end position="20"/>
    </location>
</feature>
<proteinExistence type="predicted"/>
<reference evidence="2" key="1">
    <citation type="submission" date="2014-11" db="EMBL/GenBank/DDBJ databases">
        <authorList>
            <person name="Amaro Gonzalez C."/>
        </authorList>
    </citation>
    <scope>NUCLEOTIDE SEQUENCE</scope>
</reference>
<accession>A0A0E9UQV8</accession>
<evidence type="ECO:0000256" key="1">
    <source>
        <dbReference type="SAM" id="MobiDB-lite"/>
    </source>
</evidence>
<feature type="compositionally biased region" description="Basic residues" evidence="1">
    <location>
        <begin position="1"/>
        <end position="10"/>
    </location>
</feature>
<protein>
    <submittedName>
        <fullName evidence="2">Uncharacterized protein</fullName>
    </submittedName>
</protein>
<dbReference type="EMBL" id="GBXM01032217">
    <property type="protein sequence ID" value="JAH76360.1"/>
    <property type="molecule type" value="Transcribed_RNA"/>
</dbReference>
<reference evidence="2" key="2">
    <citation type="journal article" date="2015" name="Fish Shellfish Immunol.">
        <title>Early steps in the European eel (Anguilla anguilla)-Vibrio vulnificus interaction in the gills: Role of the RtxA13 toxin.</title>
        <authorList>
            <person name="Callol A."/>
            <person name="Pajuelo D."/>
            <person name="Ebbesson L."/>
            <person name="Teles M."/>
            <person name="MacKenzie S."/>
            <person name="Amaro C."/>
        </authorList>
    </citation>
    <scope>NUCLEOTIDE SEQUENCE</scope>
</reference>
<evidence type="ECO:0000313" key="2">
    <source>
        <dbReference type="EMBL" id="JAH67323.1"/>
    </source>
</evidence>
<dbReference type="AlphaFoldDB" id="A0A0E9UQV8"/>
<dbReference type="EMBL" id="GBXM01038540">
    <property type="protein sequence ID" value="JAH70037.1"/>
    <property type="molecule type" value="Transcribed_RNA"/>
</dbReference>
<organism evidence="2">
    <name type="scientific">Anguilla anguilla</name>
    <name type="common">European freshwater eel</name>
    <name type="synonym">Muraena anguilla</name>
    <dbReference type="NCBI Taxonomy" id="7936"/>
    <lineage>
        <taxon>Eukaryota</taxon>
        <taxon>Metazoa</taxon>
        <taxon>Chordata</taxon>
        <taxon>Craniata</taxon>
        <taxon>Vertebrata</taxon>
        <taxon>Euteleostomi</taxon>
        <taxon>Actinopterygii</taxon>
        <taxon>Neopterygii</taxon>
        <taxon>Teleostei</taxon>
        <taxon>Anguilliformes</taxon>
        <taxon>Anguillidae</taxon>
        <taxon>Anguilla</taxon>
    </lineage>
</organism>